<dbReference type="PANTHER" id="PTHR31551">
    <property type="entry name" value="PRE-MRNA-SPLICING FACTOR CWF18"/>
    <property type="match status" value="1"/>
</dbReference>
<dbReference type="InterPro" id="IPR013169">
    <property type="entry name" value="mRNA_splic_Cwf18-like"/>
</dbReference>
<evidence type="ECO:0000256" key="1">
    <source>
        <dbReference type="SAM" id="MobiDB-lite"/>
    </source>
</evidence>
<feature type="compositionally biased region" description="Acidic residues" evidence="1">
    <location>
        <begin position="136"/>
        <end position="151"/>
    </location>
</feature>
<dbReference type="PANTHER" id="PTHR31551:SF1">
    <property type="entry name" value="COILED-COIL DOMAIN-CONTAINING PROTEIN 12"/>
    <property type="match status" value="1"/>
</dbReference>
<keyword evidence="3" id="KW-1185">Reference proteome</keyword>
<feature type="compositionally biased region" description="Acidic residues" evidence="1">
    <location>
        <begin position="44"/>
        <end position="58"/>
    </location>
</feature>
<dbReference type="OrthoDB" id="10438051at2759"/>
<evidence type="ECO:0000313" key="2">
    <source>
        <dbReference type="EMBL" id="GMH68876.1"/>
    </source>
</evidence>
<reference evidence="3" key="1">
    <citation type="journal article" date="2023" name="Commun. Biol.">
        <title>Genome analysis of Parmales, the sister group of diatoms, reveals the evolutionary specialization of diatoms from phago-mixotrophs to photoautotrophs.</title>
        <authorList>
            <person name="Ban H."/>
            <person name="Sato S."/>
            <person name="Yoshikawa S."/>
            <person name="Yamada K."/>
            <person name="Nakamura Y."/>
            <person name="Ichinomiya M."/>
            <person name="Sato N."/>
            <person name="Blanc-Mathieu R."/>
            <person name="Endo H."/>
            <person name="Kuwata A."/>
            <person name="Ogata H."/>
        </authorList>
    </citation>
    <scope>NUCLEOTIDE SEQUENCE [LARGE SCALE GENOMIC DNA]</scope>
    <source>
        <strain evidence="3">NIES 3701</strain>
    </source>
</reference>
<dbReference type="Proteomes" id="UP001165085">
    <property type="component" value="Unassembled WGS sequence"/>
</dbReference>
<dbReference type="GO" id="GO:0005684">
    <property type="term" value="C:U2-type spliceosomal complex"/>
    <property type="evidence" value="ECO:0007669"/>
    <property type="project" value="TreeGrafter"/>
</dbReference>
<proteinExistence type="predicted"/>
<evidence type="ECO:0008006" key="4">
    <source>
        <dbReference type="Google" id="ProtNLM"/>
    </source>
</evidence>
<sequence length="151" mass="16853">MSDRAARLTALRAKAGKPKPTPAAAEDEPKSIKFRNYEPPPSEEQGDDAPEDANEDLEQASKRVKTSNGEEKTVMQKVLEEVNVANVGAAQQSIGSMTPKKSNWDLKRDCASKLKKLDRKTKKALVSLLREKIEREEQEESEEEEDDGELD</sequence>
<evidence type="ECO:0000313" key="3">
    <source>
        <dbReference type="Proteomes" id="UP001165085"/>
    </source>
</evidence>
<accession>A0A9W7AE69</accession>
<comment type="caution">
    <text evidence="2">The sequence shown here is derived from an EMBL/GenBank/DDBJ whole genome shotgun (WGS) entry which is preliminary data.</text>
</comment>
<gene>
    <name evidence="2" type="ORF">TrST_g3173</name>
</gene>
<dbReference type="Pfam" id="PF08315">
    <property type="entry name" value="cwf18"/>
    <property type="match status" value="1"/>
</dbReference>
<protein>
    <recommendedName>
        <fullName evidence="4">Coiled-coil domain-containing protein 12</fullName>
    </recommendedName>
</protein>
<dbReference type="EMBL" id="BRXY01000129">
    <property type="protein sequence ID" value="GMH68876.1"/>
    <property type="molecule type" value="Genomic_DNA"/>
</dbReference>
<dbReference type="GO" id="GO:0071014">
    <property type="term" value="C:post-mRNA release spliceosomal complex"/>
    <property type="evidence" value="ECO:0007669"/>
    <property type="project" value="TreeGrafter"/>
</dbReference>
<dbReference type="AlphaFoldDB" id="A0A9W7AE69"/>
<feature type="region of interest" description="Disordered" evidence="1">
    <location>
        <begin position="1"/>
        <end position="72"/>
    </location>
</feature>
<organism evidence="2 3">
    <name type="scientific">Triparma strigata</name>
    <dbReference type="NCBI Taxonomy" id="1606541"/>
    <lineage>
        <taxon>Eukaryota</taxon>
        <taxon>Sar</taxon>
        <taxon>Stramenopiles</taxon>
        <taxon>Ochrophyta</taxon>
        <taxon>Bolidophyceae</taxon>
        <taxon>Parmales</taxon>
        <taxon>Triparmaceae</taxon>
        <taxon>Triparma</taxon>
    </lineage>
</organism>
<name>A0A9W7AE69_9STRA</name>
<feature type="region of interest" description="Disordered" evidence="1">
    <location>
        <begin position="130"/>
        <end position="151"/>
    </location>
</feature>